<organism evidence="2 3">
    <name type="scientific">Rangifer tarandus platyrhynchus</name>
    <name type="common">Svalbard reindeer</name>
    <dbReference type="NCBI Taxonomy" id="3082113"/>
    <lineage>
        <taxon>Eukaryota</taxon>
        <taxon>Metazoa</taxon>
        <taxon>Chordata</taxon>
        <taxon>Craniata</taxon>
        <taxon>Vertebrata</taxon>
        <taxon>Euteleostomi</taxon>
        <taxon>Mammalia</taxon>
        <taxon>Eutheria</taxon>
        <taxon>Laurasiatheria</taxon>
        <taxon>Artiodactyla</taxon>
        <taxon>Ruminantia</taxon>
        <taxon>Pecora</taxon>
        <taxon>Cervidae</taxon>
        <taxon>Odocoileinae</taxon>
        <taxon>Rangifer</taxon>
    </lineage>
</organism>
<accession>A0ABN8YE29</accession>
<feature type="compositionally biased region" description="Polar residues" evidence="1">
    <location>
        <begin position="109"/>
        <end position="119"/>
    </location>
</feature>
<feature type="compositionally biased region" description="Basic and acidic residues" evidence="1">
    <location>
        <begin position="74"/>
        <end position="86"/>
    </location>
</feature>
<feature type="region of interest" description="Disordered" evidence="1">
    <location>
        <begin position="19"/>
        <end position="156"/>
    </location>
</feature>
<name>A0ABN8YE29_RANTA</name>
<reference evidence="2" key="1">
    <citation type="submission" date="2023-04" db="EMBL/GenBank/DDBJ databases">
        <authorList>
            <consortium name="ELIXIR-Norway"/>
        </authorList>
    </citation>
    <scope>NUCLEOTIDE SEQUENCE [LARGE SCALE GENOMIC DNA]</scope>
</reference>
<gene>
    <name evidence="2" type="ORF">MRATA1EN1_LOCUS7758</name>
</gene>
<protein>
    <submittedName>
        <fullName evidence="2">Uncharacterized protein</fullName>
    </submittedName>
</protein>
<evidence type="ECO:0000256" key="1">
    <source>
        <dbReference type="SAM" id="MobiDB-lite"/>
    </source>
</evidence>
<evidence type="ECO:0000313" key="2">
    <source>
        <dbReference type="EMBL" id="CAI9158796.1"/>
    </source>
</evidence>
<dbReference type="Proteomes" id="UP001176941">
    <property type="component" value="Chromosome 18"/>
</dbReference>
<evidence type="ECO:0000313" key="3">
    <source>
        <dbReference type="Proteomes" id="UP001176941"/>
    </source>
</evidence>
<sequence>MEREQTLLRKPGLVQFEKLLEPSCGPRRRGDGNSSVNLISRDRASDVDSGSISRDEERTWRMTLFQESMEAQEPTEHSGAKGEKRTGKAWCRGRKRRGGPPGATALTRPRSSLTNTSETPRPETRPGEQKPHCRAGSQQTEEAESSPEEREQGINGTAIGDMKVLISQLRASSSTDFAVFYFDVLEYLGLIASFLHSLSFLTLEFA</sequence>
<keyword evidence="3" id="KW-1185">Reference proteome</keyword>
<proteinExistence type="predicted"/>
<dbReference type="EMBL" id="OX459954">
    <property type="protein sequence ID" value="CAI9158796.1"/>
    <property type="molecule type" value="Genomic_DNA"/>
</dbReference>
<feature type="compositionally biased region" description="Basic and acidic residues" evidence="1">
    <location>
        <begin position="120"/>
        <end position="131"/>
    </location>
</feature>